<protein>
    <submittedName>
        <fullName evidence="11">MADS-box transcription factor 23 isoform X1</fullName>
    </submittedName>
</protein>
<keyword evidence="3" id="KW-0238">DNA-binding</keyword>
<feature type="domain" description="MADS-box" evidence="8">
    <location>
        <begin position="1"/>
        <end position="61"/>
    </location>
</feature>
<dbReference type="RefSeq" id="XP_011099465.1">
    <property type="nucleotide sequence ID" value="XM_011101163.2"/>
</dbReference>
<comment type="subcellular location">
    <subcellularLocation>
        <location evidence="1">Nucleus</location>
    </subcellularLocation>
</comment>
<dbReference type="PANTHER" id="PTHR48019">
    <property type="entry name" value="SERUM RESPONSE FACTOR HOMOLOG"/>
    <property type="match status" value="1"/>
</dbReference>
<dbReference type="InterPro" id="IPR033896">
    <property type="entry name" value="MEF2-like_N"/>
</dbReference>
<gene>
    <name evidence="11" type="primary">LOC105177879</name>
</gene>
<dbReference type="GO" id="GO:0045944">
    <property type="term" value="P:positive regulation of transcription by RNA polymerase II"/>
    <property type="evidence" value="ECO:0007669"/>
    <property type="project" value="InterPro"/>
</dbReference>
<dbReference type="InterPro" id="IPR002487">
    <property type="entry name" value="TF_Kbox"/>
</dbReference>
<reference evidence="11" key="1">
    <citation type="submission" date="2025-08" db="UniProtKB">
        <authorList>
            <consortium name="RefSeq"/>
        </authorList>
    </citation>
    <scope>IDENTIFICATION</scope>
</reference>
<dbReference type="Gene3D" id="3.40.1810.10">
    <property type="entry name" value="Transcription factor, MADS-box"/>
    <property type="match status" value="1"/>
</dbReference>
<evidence type="ECO:0000313" key="10">
    <source>
        <dbReference type="Proteomes" id="UP000504604"/>
    </source>
</evidence>
<comment type="function">
    <text evidence="6">Probable transcription factor.</text>
</comment>
<dbReference type="InterPro" id="IPR002100">
    <property type="entry name" value="TF_MADSbox"/>
</dbReference>
<dbReference type="AlphaFoldDB" id="A0A6I9UGY0"/>
<organism evidence="10 11">
    <name type="scientific">Sesamum indicum</name>
    <name type="common">Oriental sesame</name>
    <name type="synonym">Sesamum orientale</name>
    <dbReference type="NCBI Taxonomy" id="4182"/>
    <lineage>
        <taxon>Eukaryota</taxon>
        <taxon>Viridiplantae</taxon>
        <taxon>Streptophyta</taxon>
        <taxon>Embryophyta</taxon>
        <taxon>Tracheophyta</taxon>
        <taxon>Spermatophyta</taxon>
        <taxon>Magnoliopsida</taxon>
        <taxon>eudicotyledons</taxon>
        <taxon>Gunneridae</taxon>
        <taxon>Pentapetalae</taxon>
        <taxon>asterids</taxon>
        <taxon>lamiids</taxon>
        <taxon>Lamiales</taxon>
        <taxon>Pedaliaceae</taxon>
        <taxon>Sesamum</taxon>
    </lineage>
</organism>
<evidence type="ECO:0000259" key="9">
    <source>
        <dbReference type="PROSITE" id="PS51297"/>
    </source>
</evidence>
<evidence type="ECO:0000313" key="11">
    <source>
        <dbReference type="RefSeq" id="XP_011099465.1"/>
    </source>
</evidence>
<dbReference type="CDD" id="cd00265">
    <property type="entry name" value="MADS_MEF2_like"/>
    <property type="match status" value="1"/>
</dbReference>
<dbReference type="FunCoup" id="A0A6I9UGY0">
    <property type="interactions" value="14"/>
</dbReference>
<keyword evidence="4" id="KW-0804">Transcription</keyword>
<dbReference type="OrthoDB" id="1898716at2759"/>
<feature type="domain" description="K-box" evidence="9">
    <location>
        <begin position="86"/>
        <end position="178"/>
    </location>
</feature>
<dbReference type="KEGG" id="sind:105177879"/>
<dbReference type="GO" id="GO:0005634">
    <property type="term" value="C:nucleus"/>
    <property type="evidence" value="ECO:0007669"/>
    <property type="project" value="UniProtKB-SubCell"/>
</dbReference>
<dbReference type="InterPro" id="IPR036879">
    <property type="entry name" value="TF_MADSbox_sf"/>
</dbReference>
<dbReference type="GO" id="GO:0003700">
    <property type="term" value="F:DNA-binding transcription factor activity"/>
    <property type="evidence" value="ECO:0007669"/>
    <property type="project" value="InterPro"/>
</dbReference>
<feature type="coiled-coil region" evidence="7">
    <location>
        <begin position="86"/>
        <end position="183"/>
    </location>
</feature>
<evidence type="ECO:0000256" key="2">
    <source>
        <dbReference type="ARBA" id="ARBA00023015"/>
    </source>
</evidence>
<accession>A0A6I9UGY0</accession>
<evidence type="ECO:0000256" key="3">
    <source>
        <dbReference type="ARBA" id="ARBA00023125"/>
    </source>
</evidence>
<dbReference type="GO" id="GO:0000977">
    <property type="term" value="F:RNA polymerase II transcription regulatory region sequence-specific DNA binding"/>
    <property type="evidence" value="ECO:0007669"/>
    <property type="project" value="InterPro"/>
</dbReference>
<keyword evidence="2" id="KW-0805">Transcription regulation</keyword>
<name>A0A6I9UGY0_SESIN</name>
<dbReference type="Pfam" id="PF00319">
    <property type="entry name" value="SRF-TF"/>
    <property type="match status" value="1"/>
</dbReference>
<dbReference type="FunFam" id="3.40.1810.10:FF:000003">
    <property type="entry name" value="MADS-box transcription factor MADS-MC"/>
    <property type="match status" value="1"/>
</dbReference>
<evidence type="ECO:0000256" key="1">
    <source>
        <dbReference type="ARBA" id="ARBA00004123"/>
    </source>
</evidence>
<evidence type="ECO:0000259" key="8">
    <source>
        <dbReference type="PROSITE" id="PS50066"/>
    </source>
</evidence>
<keyword evidence="10" id="KW-1185">Reference proteome</keyword>
<dbReference type="Proteomes" id="UP000504604">
    <property type="component" value="Linkage group LG15"/>
</dbReference>
<evidence type="ECO:0000256" key="5">
    <source>
        <dbReference type="ARBA" id="ARBA00023242"/>
    </source>
</evidence>
<proteinExistence type="predicted"/>
<sequence length="235" mass="27021">MGRGKIVIERIDNSTSRQVTFSKRRSGLLKKARELAILCDAEVGVIIFSSTGKLYEFSSTSMKSIIDRYTKAKEAHHQLLNPGSEIKFWQREAATLRQQLQDLQENHRKLMGEELYGLNVKDLQRLENQLEMSLRGVRMKKEQILTAEIQELTRKGNLIHQQNVELYKKVKYIEQENMELNRKAYGAKDHIAANTTGFLPFGFTISTQLQSPIQLQLSPPAVQDMETQTRANKSR</sequence>
<dbReference type="PRINTS" id="PR00404">
    <property type="entry name" value="MADSDOMAIN"/>
</dbReference>
<keyword evidence="5" id="KW-0539">Nucleus</keyword>
<dbReference type="Pfam" id="PF01486">
    <property type="entry name" value="K-box"/>
    <property type="match status" value="1"/>
</dbReference>
<dbReference type="InParanoid" id="A0A6I9UGY0"/>
<dbReference type="GO" id="GO:0046983">
    <property type="term" value="F:protein dimerization activity"/>
    <property type="evidence" value="ECO:0007669"/>
    <property type="project" value="InterPro"/>
</dbReference>
<evidence type="ECO:0000256" key="7">
    <source>
        <dbReference type="SAM" id="Coils"/>
    </source>
</evidence>
<dbReference type="SMART" id="SM00432">
    <property type="entry name" value="MADS"/>
    <property type="match status" value="1"/>
</dbReference>
<evidence type="ECO:0000256" key="4">
    <source>
        <dbReference type="ARBA" id="ARBA00023163"/>
    </source>
</evidence>
<evidence type="ECO:0000256" key="6">
    <source>
        <dbReference type="ARBA" id="ARBA00037260"/>
    </source>
</evidence>
<dbReference type="PROSITE" id="PS00350">
    <property type="entry name" value="MADS_BOX_1"/>
    <property type="match status" value="1"/>
</dbReference>
<dbReference type="PROSITE" id="PS50066">
    <property type="entry name" value="MADS_BOX_2"/>
    <property type="match status" value="1"/>
</dbReference>
<dbReference type="GeneID" id="105177879"/>
<keyword evidence="7" id="KW-0175">Coiled coil</keyword>
<dbReference type="SUPFAM" id="SSF55455">
    <property type="entry name" value="SRF-like"/>
    <property type="match status" value="1"/>
</dbReference>
<dbReference type="InterPro" id="IPR050142">
    <property type="entry name" value="MADS-box/MEF2_TF"/>
</dbReference>
<dbReference type="PROSITE" id="PS51297">
    <property type="entry name" value="K_BOX"/>
    <property type="match status" value="1"/>
</dbReference>